<evidence type="ECO:0000313" key="1">
    <source>
        <dbReference type="EnsemblMetazoa" id="GPPI026656-PA"/>
    </source>
</evidence>
<sequence length="104" mass="11419">MEAADVVSVRRLANAAQVERFVLCARDVSRRLHAQGADDVLAVPLSLFGIVFALDSLSCDFTSLEAGLSFFFTFKAVDVTAPQHHTIKSIATKVKMRCDKQSNF</sequence>
<accession>A0A1B0BDL3</accession>
<proteinExistence type="predicted"/>
<keyword evidence="2" id="KW-1185">Reference proteome</keyword>
<evidence type="ECO:0000313" key="2">
    <source>
        <dbReference type="Proteomes" id="UP000092460"/>
    </source>
</evidence>
<reference evidence="1" key="2">
    <citation type="submission" date="2020-05" db="UniProtKB">
        <authorList>
            <consortium name="EnsemblMetazoa"/>
        </authorList>
    </citation>
    <scope>IDENTIFICATION</scope>
    <source>
        <strain evidence="1">IAEA</strain>
    </source>
</reference>
<dbReference type="EnsemblMetazoa" id="GPPI026656-RA">
    <property type="protein sequence ID" value="GPPI026656-PA"/>
    <property type="gene ID" value="GPPI026656"/>
</dbReference>
<name>A0A1B0BDL3_9MUSC</name>
<protein>
    <submittedName>
        <fullName evidence="1">Uncharacterized protein</fullName>
    </submittedName>
</protein>
<dbReference type="VEuPathDB" id="VectorBase:GPPI026656"/>
<dbReference type="EMBL" id="JXJN01012514">
    <property type="status" value="NOT_ANNOTATED_CDS"/>
    <property type="molecule type" value="Genomic_DNA"/>
</dbReference>
<organism evidence="1 2">
    <name type="scientific">Glossina palpalis gambiensis</name>
    <dbReference type="NCBI Taxonomy" id="67801"/>
    <lineage>
        <taxon>Eukaryota</taxon>
        <taxon>Metazoa</taxon>
        <taxon>Ecdysozoa</taxon>
        <taxon>Arthropoda</taxon>
        <taxon>Hexapoda</taxon>
        <taxon>Insecta</taxon>
        <taxon>Pterygota</taxon>
        <taxon>Neoptera</taxon>
        <taxon>Endopterygota</taxon>
        <taxon>Diptera</taxon>
        <taxon>Brachycera</taxon>
        <taxon>Muscomorpha</taxon>
        <taxon>Hippoboscoidea</taxon>
        <taxon>Glossinidae</taxon>
        <taxon>Glossina</taxon>
    </lineage>
</organism>
<dbReference type="AlphaFoldDB" id="A0A1B0BDL3"/>
<reference evidence="2" key="1">
    <citation type="submission" date="2015-01" db="EMBL/GenBank/DDBJ databases">
        <authorList>
            <person name="Aksoy S."/>
            <person name="Warren W."/>
            <person name="Wilson R.K."/>
        </authorList>
    </citation>
    <scope>NUCLEOTIDE SEQUENCE [LARGE SCALE GENOMIC DNA]</scope>
    <source>
        <strain evidence="2">IAEA</strain>
    </source>
</reference>
<dbReference type="Proteomes" id="UP000092460">
    <property type="component" value="Unassembled WGS sequence"/>
</dbReference>